<keyword evidence="5" id="KW-1185">Reference proteome</keyword>
<gene>
    <name evidence="4" type="ORF">GCM10009559_06520</name>
</gene>
<evidence type="ECO:0000256" key="1">
    <source>
        <dbReference type="ARBA" id="ARBA00023002"/>
    </source>
</evidence>
<feature type="domain" description="Luciferase-like" evidence="3">
    <location>
        <begin position="8"/>
        <end position="315"/>
    </location>
</feature>
<evidence type="ECO:0000313" key="5">
    <source>
        <dbReference type="Proteomes" id="UP001499967"/>
    </source>
</evidence>
<dbReference type="PANTHER" id="PTHR30137">
    <property type="entry name" value="LUCIFERASE-LIKE MONOOXYGENASE"/>
    <property type="match status" value="1"/>
</dbReference>
<dbReference type="Proteomes" id="UP001499967">
    <property type="component" value="Unassembled WGS sequence"/>
</dbReference>
<evidence type="ECO:0000256" key="2">
    <source>
        <dbReference type="ARBA" id="ARBA00023033"/>
    </source>
</evidence>
<accession>A0ABN1P4U6</accession>
<name>A0ABN1P4U6_9PSEU</name>
<sequence>MSDDQDVRLGAFVFTSRYAGQTAGEVLARGVAVARAAEAAGFDDVWVTEHHFVPFGVNPSALTLAGYLLGRTSTVRVGTAVTVLPLHSPVHVAEQAALLDHVSGGRFDLGVGRAQPVVDYEVIGRGVEYWQRGLPEALDLTLAALSGPVSADSDLYRFREVTPGLGPAGPRPAPVYVAANSPTSVELAASRGLPMLLFFDKDAGTKADLLARHAAIAEAAGHAATGYQHGMALFAHVCDDAEEARSVVRRAAGEFVRANREYRLLLDVPQRIEPGATEDDVAAGLTEAVLATHPVGTAEDCVERLVDQIRRSGCTRVLCQVEISGDHESVLANVKRFGQEVLPEVRRRLRTPAGRS</sequence>
<dbReference type="RefSeq" id="WP_343938697.1">
    <property type="nucleotide sequence ID" value="NZ_BAAAHP010000015.1"/>
</dbReference>
<evidence type="ECO:0000259" key="3">
    <source>
        <dbReference type="Pfam" id="PF00296"/>
    </source>
</evidence>
<dbReference type="InterPro" id="IPR036661">
    <property type="entry name" value="Luciferase-like_sf"/>
</dbReference>
<dbReference type="PANTHER" id="PTHR30137:SF8">
    <property type="entry name" value="BLR5498 PROTEIN"/>
    <property type="match status" value="1"/>
</dbReference>
<dbReference type="Pfam" id="PF00296">
    <property type="entry name" value="Bac_luciferase"/>
    <property type="match status" value="1"/>
</dbReference>
<organism evidence="4 5">
    <name type="scientific">Pseudonocardia zijingensis</name>
    <dbReference type="NCBI Taxonomy" id="153376"/>
    <lineage>
        <taxon>Bacteria</taxon>
        <taxon>Bacillati</taxon>
        <taxon>Actinomycetota</taxon>
        <taxon>Actinomycetes</taxon>
        <taxon>Pseudonocardiales</taxon>
        <taxon>Pseudonocardiaceae</taxon>
        <taxon>Pseudonocardia</taxon>
    </lineage>
</organism>
<dbReference type="InterPro" id="IPR011251">
    <property type="entry name" value="Luciferase-like_dom"/>
</dbReference>
<proteinExistence type="predicted"/>
<dbReference type="InterPro" id="IPR050766">
    <property type="entry name" value="Bact_Lucif_Oxidored"/>
</dbReference>
<comment type="caution">
    <text evidence="4">The sequence shown here is derived from an EMBL/GenBank/DDBJ whole genome shotgun (WGS) entry which is preliminary data.</text>
</comment>
<evidence type="ECO:0000313" key="4">
    <source>
        <dbReference type="EMBL" id="GAA0922735.1"/>
    </source>
</evidence>
<protein>
    <submittedName>
        <fullName evidence="4">LLM class flavin-dependent oxidoreductase</fullName>
    </submittedName>
</protein>
<reference evidence="4 5" key="1">
    <citation type="journal article" date="2019" name="Int. J. Syst. Evol. Microbiol.">
        <title>The Global Catalogue of Microorganisms (GCM) 10K type strain sequencing project: providing services to taxonomists for standard genome sequencing and annotation.</title>
        <authorList>
            <consortium name="The Broad Institute Genomics Platform"/>
            <consortium name="The Broad Institute Genome Sequencing Center for Infectious Disease"/>
            <person name="Wu L."/>
            <person name="Ma J."/>
        </authorList>
    </citation>
    <scope>NUCLEOTIDE SEQUENCE [LARGE SCALE GENOMIC DNA]</scope>
    <source>
        <strain evidence="4 5">JCM 11117</strain>
    </source>
</reference>
<keyword evidence="2" id="KW-0503">Monooxygenase</keyword>
<dbReference type="SUPFAM" id="SSF51679">
    <property type="entry name" value="Bacterial luciferase-like"/>
    <property type="match status" value="1"/>
</dbReference>
<dbReference type="EMBL" id="BAAAHP010000015">
    <property type="protein sequence ID" value="GAA0922735.1"/>
    <property type="molecule type" value="Genomic_DNA"/>
</dbReference>
<dbReference type="Gene3D" id="3.20.20.30">
    <property type="entry name" value="Luciferase-like domain"/>
    <property type="match status" value="1"/>
</dbReference>
<keyword evidence="1" id="KW-0560">Oxidoreductase</keyword>